<evidence type="ECO:0000256" key="7">
    <source>
        <dbReference type="ARBA" id="ARBA00023157"/>
    </source>
</evidence>
<dbReference type="EC" id="1.11.1.24" evidence="3"/>
<evidence type="ECO:0000256" key="8">
    <source>
        <dbReference type="ARBA" id="ARBA00023284"/>
    </source>
</evidence>
<evidence type="ECO:0000256" key="3">
    <source>
        <dbReference type="ARBA" id="ARBA00013017"/>
    </source>
</evidence>
<evidence type="ECO:0000256" key="5">
    <source>
        <dbReference type="ARBA" id="ARBA00022862"/>
    </source>
</evidence>
<gene>
    <name evidence="15" type="primary">bcp_2</name>
    <name evidence="15" type="ORF">GCM10020260_27330</name>
</gene>
<dbReference type="CDD" id="cd03017">
    <property type="entry name" value="PRX_BCP"/>
    <property type="match status" value="1"/>
</dbReference>
<evidence type="ECO:0000256" key="6">
    <source>
        <dbReference type="ARBA" id="ARBA00023002"/>
    </source>
</evidence>
<reference evidence="16" key="1">
    <citation type="journal article" date="2019" name="Int. J. Syst. Evol. Microbiol.">
        <title>The Global Catalogue of Microorganisms (GCM) 10K type strain sequencing project: providing services to taxonomists for standard genome sequencing and annotation.</title>
        <authorList>
            <consortium name="The Broad Institute Genomics Platform"/>
            <consortium name="The Broad Institute Genome Sequencing Center for Infectious Disease"/>
            <person name="Wu L."/>
            <person name="Ma J."/>
        </authorList>
    </citation>
    <scope>NUCLEOTIDE SEQUENCE [LARGE SCALE GENOMIC DNA]</scope>
    <source>
        <strain evidence="16">JCM 11483</strain>
    </source>
</reference>
<dbReference type="SUPFAM" id="SSF52833">
    <property type="entry name" value="Thioredoxin-like"/>
    <property type="match status" value="1"/>
</dbReference>
<organism evidence="15 16">
    <name type="scientific">Nesterenkonia halobia</name>
    <dbReference type="NCBI Taxonomy" id="37922"/>
    <lineage>
        <taxon>Bacteria</taxon>
        <taxon>Bacillati</taxon>
        <taxon>Actinomycetota</taxon>
        <taxon>Actinomycetes</taxon>
        <taxon>Micrococcales</taxon>
        <taxon>Micrococcaceae</taxon>
        <taxon>Nesterenkonia</taxon>
    </lineage>
</organism>
<keyword evidence="4 15" id="KW-0575">Peroxidase</keyword>
<comment type="subunit">
    <text evidence="2">Monomer.</text>
</comment>
<feature type="compositionally biased region" description="Polar residues" evidence="13">
    <location>
        <begin position="1"/>
        <end position="11"/>
    </location>
</feature>
<keyword evidence="5" id="KW-0049">Antioxidant</keyword>
<protein>
    <recommendedName>
        <fullName evidence="3">thioredoxin-dependent peroxiredoxin</fullName>
        <ecNumber evidence="3">1.11.1.24</ecNumber>
    </recommendedName>
    <alternativeName>
        <fullName evidence="11">Bacterioferritin comigratory protein</fullName>
    </alternativeName>
    <alternativeName>
        <fullName evidence="9">Thioredoxin peroxidase</fullName>
    </alternativeName>
</protein>
<dbReference type="InterPro" id="IPR050924">
    <property type="entry name" value="Peroxiredoxin_BCP/PrxQ"/>
</dbReference>
<proteinExistence type="inferred from homology"/>
<dbReference type="PANTHER" id="PTHR42801">
    <property type="entry name" value="THIOREDOXIN-DEPENDENT PEROXIDE REDUCTASE"/>
    <property type="match status" value="1"/>
</dbReference>
<evidence type="ECO:0000256" key="9">
    <source>
        <dbReference type="ARBA" id="ARBA00032824"/>
    </source>
</evidence>
<feature type="domain" description="Thioredoxin" evidence="14">
    <location>
        <begin position="4"/>
        <end position="157"/>
    </location>
</feature>
<comment type="caution">
    <text evidence="15">The sequence shown here is derived from an EMBL/GenBank/DDBJ whole genome shotgun (WGS) entry which is preliminary data.</text>
</comment>
<accession>A0ABP6RKE3</accession>
<evidence type="ECO:0000256" key="4">
    <source>
        <dbReference type="ARBA" id="ARBA00022559"/>
    </source>
</evidence>
<dbReference type="InterPro" id="IPR024706">
    <property type="entry name" value="Peroxiredoxin_AhpC-typ"/>
</dbReference>
<dbReference type="InterPro" id="IPR036249">
    <property type="entry name" value="Thioredoxin-like_sf"/>
</dbReference>
<dbReference type="GO" id="GO:0004601">
    <property type="term" value="F:peroxidase activity"/>
    <property type="evidence" value="ECO:0007669"/>
    <property type="project" value="UniProtKB-KW"/>
</dbReference>
<dbReference type="PANTHER" id="PTHR42801:SF4">
    <property type="entry name" value="AHPC_TSA FAMILY PROTEIN"/>
    <property type="match status" value="1"/>
</dbReference>
<dbReference type="Proteomes" id="UP001501736">
    <property type="component" value="Unassembled WGS sequence"/>
</dbReference>
<evidence type="ECO:0000256" key="12">
    <source>
        <dbReference type="ARBA" id="ARBA00049091"/>
    </source>
</evidence>
<dbReference type="PIRSF" id="PIRSF000239">
    <property type="entry name" value="AHPC"/>
    <property type="match status" value="1"/>
</dbReference>
<dbReference type="RefSeq" id="WP_344722374.1">
    <property type="nucleotide sequence ID" value="NZ_BAAAYG010000018.1"/>
</dbReference>
<keyword evidence="7" id="KW-1015">Disulfide bond</keyword>
<dbReference type="Pfam" id="PF00578">
    <property type="entry name" value="AhpC-TSA"/>
    <property type="match status" value="1"/>
</dbReference>
<evidence type="ECO:0000256" key="13">
    <source>
        <dbReference type="SAM" id="MobiDB-lite"/>
    </source>
</evidence>
<dbReference type="InterPro" id="IPR013766">
    <property type="entry name" value="Thioredoxin_domain"/>
</dbReference>
<comment type="similarity">
    <text evidence="10">Belongs to the peroxiredoxin family. BCP/PrxQ subfamily.</text>
</comment>
<evidence type="ECO:0000256" key="11">
    <source>
        <dbReference type="ARBA" id="ARBA00041373"/>
    </source>
</evidence>
<feature type="region of interest" description="Disordered" evidence="13">
    <location>
        <begin position="1"/>
        <end position="23"/>
    </location>
</feature>
<evidence type="ECO:0000256" key="1">
    <source>
        <dbReference type="ARBA" id="ARBA00003330"/>
    </source>
</evidence>
<dbReference type="Gene3D" id="3.40.30.10">
    <property type="entry name" value="Glutaredoxin"/>
    <property type="match status" value="1"/>
</dbReference>
<dbReference type="EMBL" id="BAAAYG010000018">
    <property type="protein sequence ID" value="GAA3288547.1"/>
    <property type="molecule type" value="Genomic_DNA"/>
</dbReference>
<dbReference type="InterPro" id="IPR000866">
    <property type="entry name" value="AhpC/TSA"/>
</dbReference>
<name>A0ABP6RKE3_9MICC</name>
<keyword evidence="8" id="KW-0676">Redox-active center</keyword>
<comment type="catalytic activity">
    <reaction evidence="12">
        <text>a hydroperoxide + [thioredoxin]-dithiol = an alcohol + [thioredoxin]-disulfide + H2O</text>
        <dbReference type="Rhea" id="RHEA:62620"/>
        <dbReference type="Rhea" id="RHEA-COMP:10698"/>
        <dbReference type="Rhea" id="RHEA-COMP:10700"/>
        <dbReference type="ChEBI" id="CHEBI:15377"/>
        <dbReference type="ChEBI" id="CHEBI:29950"/>
        <dbReference type="ChEBI" id="CHEBI:30879"/>
        <dbReference type="ChEBI" id="CHEBI:35924"/>
        <dbReference type="ChEBI" id="CHEBI:50058"/>
        <dbReference type="EC" id="1.11.1.24"/>
    </reaction>
</comment>
<dbReference type="PROSITE" id="PS51352">
    <property type="entry name" value="THIOREDOXIN_2"/>
    <property type="match status" value="1"/>
</dbReference>
<comment type="function">
    <text evidence="1">Thiol-specific peroxidase that catalyzes the reduction of hydrogen peroxide and organic hydroperoxides to water and alcohols, respectively. Plays a role in cell protection against oxidative stress by detoxifying peroxides and as sensor of hydrogen peroxide-mediated signaling events.</text>
</comment>
<evidence type="ECO:0000259" key="14">
    <source>
        <dbReference type="PROSITE" id="PS51352"/>
    </source>
</evidence>
<evidence type="ECO:0000313" key="15">
    <source>
        <dbReference type="EMBL" id="GAA3288547.1"/>
    </source>
</evidence>
<evidence type="ECO:0000256" key="10">
    <source>
        <dbReference type="ARBA" id="ARBA00038489"/>
    </source>
</evidence>
<evidence type="ECO:0000313" key="16">
    <source>
        <dbReference type="Proteomes" id="UP001501736"/>
    </source>
</evidence>
<evidence type="ECO:0000256" key="2">
    <source>
        <dbReference type="ARBA" id="ARBA00011245"/>
    </source>
</evidence>
<sequence>MTTLQTGQQAPAFTLPDASDRPVSLADETAQAERGVIVYFYPKAATPGCTTEACDFRDTLGSLQAAGYRVLGVSPDEPEALRSFAADQALTFPLLSDADGAVAEAYGTRGEKTIEGTPRTITRRSTFVVDRQGVLTHAEYDVDAQGHVAALRETLGA</sequence>
<keyword evidence="6" id="KW-0560">Oxidoreductase</keyword>
<keyword evidence="16" id="KW-1185">Reference proteome</keyword>